<dbReference type="InterPro" id="IPR010920">
    <property type="entry name" value="LSM_dom_sf"/>
</dbReference>
<comment type="subcellular location">
    <subcellularLocation>
        <location evidence="1">Membrane</location>
    </subcellularLocation>
</comment>
<evidence type="ECO:0000313" key="8">
    <source>
        <dbReference type="EMBL" id="KAK3194758.1"/>
    </source>
</evidence>
<evidence type="ECO:0000256" key="6">
    <source>
        <dbReference type="ARBA" id="ARBA00023303"/>
    </source>
</evidence>
<keyword evidence="2" id="KW-0812">Transmembrane</keyword>
<keyword evidence="4" id="KW-0406">Ion transport</keyword>
<dbReference type="Proteomes" id="UP001281410">
    <property type="component" value="Unassembled WGS sequence"/>
</dbReference>
<feature type="domain" description="Mechanosensitive ion channel MscS" evidence="7">
    <location>
        <begin position="97"/>
        <end position="142"/>
    </location>
</feature>
<keyword evidence="3" id="KW-1133">Transmembrane helix</keyword>
<dbReference type="EMBL" id="JANJYJ010000008">
    <property type="protein sequence ID" value="KAK3194758.1"/>
    <property type="molecule type" value="Genomic_DNA"/>
</dbReference>
<evidence type="ECO:0000259" key="7">
    <source>
        <dbReference type="Pfam" id="PF00924"/>
    </source>
</evidence>
<dbReference type="PANTHER" id="PTHR30566">
    <property type="entry name" value="YNAI-RELATED MECHANOSENSITIVE ION CHANNEL"/>
    <property type="match status" value="1"/>
</dbReference>
<dbReference type="GO" id="GO:0016020">
    <property type="term" value="C:membrane"/>
    <property type="evidence" value="ECO:0007669"/>
    <property type="project" value="UniProtKB-SubCell"/>
</dbReference>
<dbReference type="Gene3D" id="2.30.30.60">
    <property type="match status" value="1"/>
</dbReference>
<dbReference type="AlphaFoldDB" id="A0AAD9ZYL8"/>
<reference evidence="8" key="1">
    <citation type="journal article" date="2023" name="Plant J.">
        <title>Genome sequences and population genomics provide insights into the demographic history, inbreeding, and mutation load of two 'living fossil' tree species of Dipteronia.</title>
        <authorList>
            <person name="Feng Y."/>
            <person name="Comes H.P."/>
            <person name="Chen J."/>
            <person name="Zhu S."/>
            <person name="Lu R."/>
            <person name="Zhang X."/>
            <person name="Li P."/>
            <person name="Qiu J."/>
            <person name="Olsen K.M."/>
            <person name="Qiu Y."/>
        </authorList>
    </citation>
    <scope>NUCLEOTIDE SEQUENCE</scope>
    <source>
        <strain evidence="8">NBL</strain>
    </source>
</reference>
<evidence type="ECO:0000256" key="2">
    <source>
        <dbReference type="ARBA" id="ARBA00022692"/>
    </source>
</evidence>
<sequence>MFTTKPWNCRMDILSQCPILGKKVRSISYCTSCNVIAPSITASKVFKEFVTGVSITCLMSFVYQLKVHQFSDPILVIAGASYITWYFLRNYIMVFHLKAGYYIKCKSVEGKVISIGLISTKVLDSEHKLVIVPNSVLKNEEVMTISEYLYQKVTITVTLNNNKFKISKVMDEIKGVIHTLLRKYSDYLDSRATQISVSSIVISTDENILEFVVGYGIREMTSRKLWDLKNEITLKLHAVVETCEDCERVKIAQELG</sequence>
<dbReference type="GO" id="GO:0034220">
    <property type="term" value="P:monoatomic ion transmembrane transport"/>
    <property type="evidence" value="ECO:0007669"/>
    <property type="project" value="UniProtKB-KW"/>
</dbReference>
<proteinExistence type="predicted"/>
<keyword evidence="6" id="KW-0407">Ion channel</keyword>
<dbReference type="SUPFAM" id="SSF50182">
    <property type="entry name" value="Sm-like ribonucleoproteins"/>
    <property type="match status" value="1"/>
</dbReference>
<comment type="caution">
    <text evidence="8">The sequence shown here is derived from an EMBL/GenBank/DDBJ whole genome shotgun (WGS) entry which is preliminary data.</text>
</comment>
<accession>A0AAD9ZYL8</accession>
<keyword evidence="9" id="KW-1185">Reference proteome</keyword>
<keyword evidence="4" id="KW-0813">Transport</keyword>
<evidence type="ECO:0000313" key="9">
    <source>
        <dbReference type="Proteomes" id="UP001281410"/>
    </source>
</evidence>
<evidence type="ECO:0000256" key="3">
    <source>
        <dbReference type="ARBA" id="ARBA00022989"/>
    </source>
</evidence>
<name>A0AAD9ZYL8_9ROSI</name>
<dbReference type="Pfam" id="PF00924">
    <property type="entry name" value="MS_channel_2nd"/>
    <property type="match status" value="1"/>
</dbReference>
<keyword evidence="5" id="KW-0472">Membrane</keyword>
<protein>
    <recommendedName>
        <fullName evidence="7">Mechanosensitive ion channel MscS domain-containing protein</fullName>
    </recommendedName>
</protein>
<dbReference type="InterPro" id="IPR023408">
    <property type="entry name" value="MscS_beta-dom_sf"/>
</dbReference>
<dbReference type="PANTHER" id="PTHR30566:SF5">
    <property type="entry name" value="MECHANOSENSITIVE ION CHANNEL PROTEIN 1, MITOCHONDRIAL-RELATED"/>
    <property type="match status" value="1"/>
</dbReference>
<gene>
    <name evidence="8" type="ORF">Dsin_026068</name>
</gene>
<organism evidence="8 9">
    <name type="scientific">Dipteronia sinensis</name>
    <dbReference type="NCBI Taxonomy" id="43782"/>
    <lineage>
        <taxon>Eukaryota</taxon>
        <taxon>Viridiplantae</taxon>
        <taxon>Streptophyta</taxon>
        <taxon>Embryophyta</taxon>
        <taxon>Tracheophyta</taxon>
        <taxon>Spermatophyta</taxon>
        <taxon>Magnoliopsida</taxon>
        <taxon>eudicotyledons</taxon>
        <taxon>Gunneridae</taxon>
        <taxon>Pentapetalae</taxon>
        <taxon>rosids</taxon>
        <taxon>malvids</taxon>
        <taxon>Sapindales</taxon>
        <taxon>Sapindaceae</taxon>
        <taxon>Hippocastanoideae</taxon>
        <taxon>Acereae</taxon>
        <taxon>Dipteronia</taxon>
    </lineage>
</organism>
<dbReference type="InterPro" id="IPR006685">
    <property type="entry name" value="MscS_channel_2nd"/>
</dbReference>
<evidence type="ECO:0000256" key="5">
    <source>
        <dbReference type="ARBA" id="ARBA00023136"/>
    </source>
</evidence>
<evidence type="ECO:0000256" key="4">
    <source>
        <dbReference type="ARBA" id="ARBA00023065"/>
    </source>
</evidence>
<evidence type="ECO:0000256" key="1">
    <source>
        <dbReference type="ARBA" id="ARBA00004370"/>
    </source>
</evidence>